<organism evidence="1">
    <name type="scientific">Arsenophonus nasoniae</name>
    <name type="common">son-killer infecting Nasonia vitripennis</name>
    <dbReference type="NCBI Taxonomy" id="638"/>
    <lineage>
        <taxon>Bacteria</taxon>
        <taxon>Pseudomonadati</taxon>
        <taxon>Pseudomonadota</taxon>
        <taxon>Gammaproteobacteria</taxon>
        <taxon>Enterobacterales</taxon>
        <taxon>Morganellaceae</taxon>
        <taxon>Arsenophonus</taxon>
    </lineage>
</organism>
<name>D2U4J1_9GAMM</name>
<dbReference type="AlphaFoldDB" id="D2U4J1"/>
<proteinExistence type="predicted"/>
<evidence type="ECO:0000313" key="1">
    <source>
        <dbReference type="EMBL" id="CBA76539.1"/>
    </source>
</evidence>
<sequence length="50" mass="6080">MIIIYLLFNYLKNLEKLSFVFNMSNIVILNFNVKNHINIQYRIKSSCLIW</sequence>
<dbReference type="EMBL" id="FN545267">
    <property type="protein sequence ID" value="CBA76539.1"/>
    <property type="molecule type" value="Genomic_DNA"/>
</dbReference>
<reference evidence="1" key="1">
    <citation type="journal article" date="2010" name="Insect Mol. Biol.">
        <title>The draft genome sequence of Arsenophonus nasoniae, son-killer bacterium of Nasonia vitripennis, reveals genes associated with virulence and symbiosis.</title>
        <authorList>
            <person name="Wilkes T."/>
            <person name="Darby A.C."/>
            <person name="Choi J."/>
            <person name="Colborne J.K."/>
            <person name="Werren J.H."/>
            <person name="Hurst G.D.D."/>
        </authorList>
    </citation>
    <scope>NUCLEOTIDE SEQUENCE</scope>
</reference>
<gene>
    <name evidence="1" type="ORF">ARN_36100</name>
</gene>
<protein>
    <submittedName>
        <fullName evidence="1">Uncharacterized protein</fullName>
    </submittedName>
</protein>
<accession>D2U4J1</accession>